<dbReference type="GO" id="GO:0046872">
    <property type="term" value="F:metal ion binding"/>
    <property type="evidence" value="ECO:0007669"/>
    <property type="project" value="UniProtKB-KW"/>
</dbReference>
<dbReference type="Proteomes" id="UP000184509">
    <property type="component" value="Unassembled WGS sequence"/>
</dbReference>
<dbReference type="Gene3D" id="3.60.21.10">
    <property type="match status" value="1"/>
</dbReference>
<dbReference type="PROSITE" id="PS51257">
    <property type="entry name" value="PROKAR_LIPOPROTEIN"/>
    <property type="match status" value="1"/>
</dbReference>
<sequence>MKSLRLIIFLLFMALVYSCQNDDLDLNTATDNSLGVTTKGLNNGVKIAILSDTHVMDPSLLIKDGTAFQAYLAKDPKLLEFSSEILQAAIKKIISQKPDLVLICGDLTKDGERISHEEVARVLRQLTLNGIKVVITPGNHDVNNPEAARYNKDRSFSVPTIQADKIQSIYAHFGYKDAIARDPNSLSYVSEPIEGLRIIAIDANKYYENTTTTIGSGVIKPATMTWIKEQLTDAIDKGKSVIGMMHHGLVEHYQGQQDIDPGYVIDNWTTDVNELMNAGLKIIFTGHYHANDITKKSNGTNFIFDVETGSTVSYPFTYRMLTIAGNNYSFAPQTITDYMEPGFTDYANAFFSSYIQAYFRNLLILKGVPGTPPYDFASAFSPYFRDAAKAHFAGDEIMPSDFMNQYLEVSAVSPDLANVLYSLWTDLGIADNTVSINMETGGTTP</sequence>
<keyword evidence="5" id="KW-0732">Signal</keyword>
<evidence type="ECO:0000256" key="5">
    <source>
        <dbReference type="SAM" id="SignalP"/>
    </source>
</evidence>
<dbReference type="InterPro" id="IPR004843">
    <property type="entry name" value="Calcineurin-like_PHP"/>
</dbReference>
<dbReference type="InterPro" id="IPR029052">
    <property type="entry name" value="Metallo-depent_PP-like"/>
</dbReference>
<dbReference type="RefSeq" id="WP_175550457.1">
    <property type="nucleotide sequence ID" value="NZ_FQTV01000001.1"/>
</dbReference>
<accession>A0A1M4T0V1</accession>
<evidence type="ECO:0000259" key="6">
    <source>
        <dbReference type="Pfam" id="PF00149"/>
    </source>
</evidence>
<dbReference type="PANTHER" id="PTHR42988">
    <property type="entry name" value="PHOSPHOHYDROLASE"/>
    <property type="match status" value="1"/>
</dbReference>
<keyword evidence="8" id="KW-1185">Reference proteome</keyword>
<evidence type="ECO:0000256" key="2">
    <source>
        <dbReference type="ARBA" id="ARBA00022801"/>
    </source>
</evidence>
<keyword evidence="1" id="KW-0479">Metal-binding</keyword>
<dbReference type="GO" id="GO:0016787">
    <property type="term" value="F:hydrolase activity"/>
    <property type="evidence" value="ECO:0007669"/>
    <property type="project" value="UniProtKB-KW"/>
</dbReference>
<organism evidence="7 8">
    <name type="scientific">Bacteroides luti</name>
    <dbReference type="NCBI Taxonomy" id="1297750"/>
    <lineage>
        <taxon>Bacteria</taxon>
        <taxon>Pseudomonadati</taxon>
        <taxon>Bacteroidota</taxon>
        <taxon>Bacteroidia</taxon>
        <taxon>Bacteroidales</taxon>
        <taxon>Bacteroidaceae</taxon>
        <taxon>Bacteroides</taxon>
    </lineage>
</organism>
<evidence type="ECO:0000256" key="4">
    <source>
        <dbReference type="ARBA" id="ARBA00025742"/>
    </source>
</evidence>
<dbReference type="PANTHER" id="PTHR42988:SF2">
    <property type="entry name" value="CYCLIC NUCLEOTIDE PHOSPHODIESTERASE CBUA0032-RELATED"/>
    <property type="match status" value="1"/>
</dbReference>
<evidence type="ECO:0000256" key="3">
    <source>
        <dbReference type="ARBA" id="ARBA00023004"/>
    </source>
</evidence>
<proteinExistence type="inferred from homology"/>
<feature type="chain" id="PRO_5012906071" evidence="5">
    <location>
        <begin position="22"/>
        <end position="445"/>
    </location>
</feature>
<feature type="domain" description="Calcineurin-like phosphoesterase" evidence="6">
    <location>
        <begin position="46"/>
        <end position="290"/>
    </location>
</feature>
<dbReference type="InterPro" id="IPR050884">
    <property type="entry name" value="CNP_phosphodiesterase-III"/>
</dbReference>
<dbReference type="STRING" id="1297750.SAMN05444405_101251"/>
<dbReference type="EMBL" id="FQTV01000001">
    <property type="protein sequence ID" value="SHE38093.1"/>
    <property type="molecule type" value="Genomic_DNA"/>
</dbReference>
<keyword evidence="3" id="KW-0408">Iron</keyword>
<evidence type="ECO:0000313" key="7">
    <source>
        <dbReference type="EMBL" id="SHE38093.1"/>
    </source>
</evidence>
<evidence type="ECO:0000256" key="1">
    <source>
        <dbReference type="ARBA" id="ARBA00022723"/>
    </source>
</evidence>
<gene>
    <name evidence="7" type="ORF">SAMN05444405_101251</name>
</gene>
<name>A0A1M4T0V1_9BACE</name>
<comment type="similarity">
    <text evidence="4">Belongs to the cyclic nucleotide phosphodiesterase class-III family.</text>
</comment>
<feature type="signal peptide" evidence="5">
    <location>
        <begin position="1"/>
        <end position="21"/>
    </location>
</feature>
<evidence type="ECO:0000313" key="8">
    <source>
        <dbReference type="Proteomes" id="UP000184509"/>
    </source>
</evidence>
<keyword evidence="2" id="KW-0378">Hydrolase</keyword>
<dbReference type="AlphaFoldDB" id="A0A1M4T0V1"/>
<dbReference type="SUPFAM" id="SSF56300">
    <property type="entry name" value="Metallo-dependent phosphatases"/>
    <property type="match status" value="1"/>
</dbReference>
<dbReference type="Pfam" id="PF00149">
    <property type="entry name" value="Metallophos"/>
    <property type="match status" value="1"/>
</dbReference>
<protein>
    <submittedName>
        <fullName evidence="7">3',5'-cyclic AMP phosphodiesterase CpdA</fullName>
    </submittedName>
</protein>
<reference evidence="7 8" key="1">
    <citation type="submission" date="2016-11" db="EMBL/GenBank/DDBJ databases">
        <authorList>
            <person name="Jaros S."/>
            <person name="Januszkiewicz K."/>
            <person name="Wedrychowicz H."/>
        </authorList>
    </citation>
    <scope>NUCLEOTIDE SEQUENCE [LARGE SCALE GENOMIC DNA]</scope>
    <source>
        <strain evidence="7 8">DSM 26991</strain>
    </source>
</reference>